<dbReference type="RefSeq" id="WP_151062529.1">
    <property type="nucleotide sequence ID" value="NZ_CABVPL010000004.1"/>
</dbReference>
<name>A0A6H9SX91_9BURK</name>
<reference evidence="5 6" key="1">
    <citation type="submission" date="2019-09" db="EMBL/GenBank/DDBJ databases">
        <title>Draft genome sequences of 48 bacterial type strains from the CCUG.</title>
        <authorList>
            <person name="Tunovic T."/>
            <person name="Pineiro-Iglesias B."/>
            <person name="Unosson C."/>
            <person name="Inganas E."/>
            <person name="Ohlen M."/>
            <person name="Cardew S."/>
            <person name="Jensie-Markopoulos S."/>
            <person name="Salva-Serra F."/>
            <person name="Jaen-Luchoro D."/>
            <person name="Karlsson R."/>
            <person name="Svensson-Stadler L."/>
            <person name="Chun J."/>
            <person name="Moore E."/>
        </authorList>
    </citation>
    <scope>NUCLEOTIDE SEQUENCE [LARGE SCALE GENOMIC DNA]</scope>
    <source>
        <strain evidence="5 6">CCUG 54555</strain>
    </source>
</reference>
<dbReference type="SUPFAM" id="SSF160467">
    <property type="entry name" value="PH0987 N-terminal domain-like"/>
    <property type="match status" value="1"/>
</dbReference>
<keyword evidence="1" id="KW-0547">Nucleotide-binding</keyword>
<dbReference type="InterPro" id="IPR003833">
    <property type="entry name" value="CT_C_D"/>
</dbReference>
<evidence type="ECO:0000256" key="2">
    <source>
        <dbReference type="ARBA" id="ARBA00022801"/>
    </source>
</evidence>
<accession>A0A6H9SX91</accession>
<dbReference type="EMBL" id="VZOJ01000002">
    <property type="protein sequence ID" value="KAB0644496.1"/>
    <property type="molecule type" value="Genomic_DNA"/>
</dbReference>
<dbReference type="GeneID" id="99788220"/>
<evidence type="ECO:0000313" key="5">
    <source>
        <dbReference type="EMBL" id="KAB0644496.1"/>
    </source>
</evidence>
<protein>
    <submittedName>
        <fullName evidence="5">5-oxoprolinase subunit PxpB</fullName>
        <ecNumber evidence="5">3.5.2.9</ecNumber>
    </submittedName>
</protein>
<dbReference type="GO" id="GO:0005524">
    <property type="term" value="F:ATP binding"/>
    <property type="evidence" value="ECO:0007669"/>
    <property type="project" value="UniProtKB-KW"/>
</dbReference>
<dbReference type="OrthoDB" id="9778567at2"/>
<dbReference type="SMART" id="SM00796">
    <property type="entry name" value="AHS1"/>
    <property type="match status" value="1"/>
</dbReference>
<dbReference type="PANTHER" id="PTHR34698:SF2">
    <property type="entry name" value="5-OXOPROLINASE SUBUNIT B"/>
    <property type="match status" value="1"/>
</dbReference>
<comment type="caution">
    <text evidence="5">The sequence shown here is derived from an EMBL/GenBank/DDBJ whole genome shotgun (WGS) entry which is preliminary data.</text>
</comment>
<keyword evidence="3" id="KW-0067">ATP-binding</keyword>
<dbReference type="Pfam" id="PF02682">
    <property type="entry name" value="CT_C_D"/>
    <property type="match status" value="1"/>
</dbReference>
<evidence type="ECO:0000256" key="1">
    <source>
        <dbReference type="ARBA" id="ARBA00022741"/>
    </source>
</evidence>
<gene>
    <name evidence="5" type="primary">pxpB</name>
    <name evidence="5" type="ORF">F7R21_01450</name>
</gene>
<evidence type="ECO:0000256" key="3">
    <source>
        <dbReference type="ARBA" id="ARBA00022840"/>
    </source>
</evidence>
<dbReference type="InterPro" id="IPR010016">
    <property type="entry name" value="PxpB"/>
</dbReference>
<dbReference type="Proteomes" id="UP000430232">
    <property type="component" value="Unassembled WGS sequence"/>
</dbReference>
<dbReference type="PANTHER" id="PTHR34698">
    <property type="entry name" value="5-OXOPROLINASE SUBUNIT B"/>
    <property type="match status" value="1"/>
</dbReference>
<dbReference type="Gene3D" id="2.40.100.10">
    <property type="entry name" value="Cyclophilin-like"/>
    <property type="match status" value="1"/>
</dbReference>
<dbReference type="SUPFAM" id="SSF50891">
    <property type="entry name" value="Cyclophilin-like"/>
    <property type="match status" value="1"/>
</dbReference>
<dbReference type="AlphaFoldDB" id="A0A6H9SX91"/>
<sequence>MTSPAELVASDRRSAAEPRVHAAGAGAILFDPSNGPFDPILQQRLFALAQRIRSLGDAKRSQELVLGVNNLLFVFDPLSLAPREAGDLMVRLWETTEPLVQLGREIEIPVVYGGDAGEDLRQLAAGALMDVREYIRRHAEAEYSVASIGSMPGFAYMTGLPPELRVPRRKVPRIKVPAGTVIVGGAQAGVMPCTAPSGWHLLGTTTLEMFNVKRDPVCLLSPGDRVRFSVARIEL</sequence>
<evidence type="ECO:0000259" key="4">
    <source>
        <dbReference type="SMART" id="SM00796"/>
    </source>
</evidence>
<evidence type="ECO:0000313" key="6">
    <source>
        <dbReference type="Proteomes" id="UP000430232"/>
    </source>
</evidence>
<dbReference type="EC" id="3.5.2.9" evidence="5"/>
<organism evidence="5 6">
    <name type="scientific">Burkholderia latens</name>
    <dbReference type="NCBI Taxonomy" id="488446"/>
    <lineage>
        <taxon>Bacteria</taxon>
        <taxon>Pseudomonadati</taxon>
        <taxon>Pseudomonadota</taxon>
        <taxon>Betaproteobacteria</taxon>
        <taxon>Burkholderiales</taxon>
        <taxon>Burkholderiaceae</taxon>
        <taxon>Burkholderia</taxon>
        <taxon>Burkholderia cepacia complex</taxon>
    </lineage>
</organism>
<keyword evidence="6" id="KW-1185">Reference proteome</keyword>
<dbReference type="NCBIfam" id="TIGR00370">
    <property type="entry name" value="5-oxoprolinase subunit PxpB"/>
    <property type="match status" value="1"/>
</dbReference>
<keyword evidence="2 5" id="KW-0378">Hydrolase</keyword>
<feature type="domain" description="Carboxyltransferase" evidence="4">
    <location>
        <begin position="18"/>
        <end position="220"/>
    </location>
</feature>
<dbReference type="GO" id="GO:0017168">
    <property type="term" value="F:5-oxoprolinase (ATP-hydrolyzing) activity"/>
    <property type="evidence" value="ECO:0007669"/>
    <property type="project" value="UniProtKB-EC"/>
</dbReference>
<dbReference type="InterPro" id="IPR029000">
    <property type="entry name" value="Cyclophilin-like_dom_sf"/>
</dbReference>
<proteinExistence type="predicted"/>